<evidence type="ECO:0000313" key="3">
    <source>
        <dbReference type="Proteomes" id="UP001596432"/>
    </source>
</evidence>
<dbReference type="RefSeq" id="WP_274323661.1">
    <property type="nucleotide sequence ID" value="NZ_CP118158.1"/>
</dbReference>
<reference evidence="2 3" key="1">
    <citation type="journal article" date="2019" name="Int. J. Syst. Evol. Microbiol.">
        <title>The Global Catalogue of Microorganisms (GCM) 10K type strain sequencing project: providing services to taxonomists for standard genome sequencing and annotation.</title>
        <authorList>
            <consortium name="The Broad Institute Genomics Platform"/>
            <consortium name="The Broad Institute Genome Sequencing Center for Infectious Disease"/>
            <person name="Wu L."/>
            <person name="Ma J."/>
        </authorList>
    </citation>
    <scope>NUCLEOTIDE SEQUENCE [LARGE SCALE GENOMIC DNA]</scope>
    <source>
        <strain evidence="2 3">XZYJT29</strain>
    </source>
</reference>
<dbReference type="GeneID" id="78822950"/>
<accession>A0ABD5Y5B7</accession>
<feature type="region of interest" description="Disordered" evidence="1">
    <location>
        <begin position="466"/>
        <end position="509"/>
    </location>
</feature>
<dbReference type="EMBL" id="JBHTAS010000001">
    <property type="protein sequence ID" value="MFC7142602.1"/>
    <property type="molecule type" value="Genomic_DNA"/>
</dbReference>
<comment type="caution">
    <text evidence="2">The sequence shown here is derived from an EMBL/GenBank/DDBJ whole genome shotgun (WGS) entry which is preliminary data.</text>
</comment>
<organism evidence="2 3">
    <name type="scientific">Halosimplex aquaticum</name>
    <dbReference type="NCBI Taxonomy" id="3026162"/>
    <lineage>
        <taxon>Archaea</taxon>
        <taxon>Methanobacteriati</taxon>
        <taxon>Methanobacteriota</taxon>
        <taxon>Stenosarchaea group</taxon>
        <taxon>Halobacteria</taxon>
        <taxon>Halobacteriales</taxon>
        <taxon>Haloarculaceae</taxon>
        <taxon>Halosimplex</taxon>
    </lineage>
</organism>
<proteinExistence type="predicted"/>
<gene>
    <name evidence="2" type="ORF">ACFQMA_22560</name>
</gene>
<dbReference type="Gene3D" id="1.10.390.10">
    <property type="entry name" value="Neutral Protease Domain 2"/>
    <property type="match status" value="1"/>
</dbReference>
<evidence type="ECO:0000256" key="1">
    <source>
        <dbReference type="SAM" id="MobiDB-lite"/>
    </source>
</evidence>
<name>A0ABD5Y5B7_9EURY</name>
<protein>
    <recommendedName>
        <fullName evidence="4">Peptidase M61 catalytic domain-containing protein</fullName>
    </recommendedName>
</protein>
<sequence>MSSPRTVAGAALLLVLAGAAPGLAGGTSASPRVGGDAASVGFGAASAVGSVGPVGDANGSAPAVVQTVTYHPTPDETGRISATHRYRVRGNVSALVVYGYESSNVTDAAGFARRANGRWLWNGTTSRPNLTVSVSVNRSSRHFSGLRWVDAGNWSLANPRTEFAYRDRNRSRWVYSWEETPLIDQRARVAPDHAGFAGSSVVYLGPYETYSANATNQTLRLVRPETAALADDPDRILDVLGEASRQLRVGERDDVVNAFAGPAPLRYGGTTTAGVGGRQDFWASARADAGTPPSIWIHEYVHTRQSFVLGSEMTWFREASASYYAAVCSLRTSAGRPAAFDRFVERLRRDDGANATLADRSSWSSTYVPYAKGARVLAALDGRIRNASDGSRALQDVFRRLNRRDGLVTYDVFAGVVANVSGESQRAWLDDHVRNGRQATPPESPYVYTVPGGEHDADDDGLTAAAERDNGTHPFAADTDGDGVDDGPELRIGSDPTDPYSAPPVANATAGESVAVHASVGS</sequence>
<evidence type="ECO:0000313" key="2">
    <source>
        <dbReference type="EMBL" id="MFC7142602.1"/>
    </source>
</evidence>
<dbReference type="Proteomes" id="UP001596432">
    <property type="component" value="Unassembled WGS sequence"/>
</dbReference>
<evidence type="ECO:0008006" key="4">
    <source>
        <dbReference type="Google" id="ProtNLM"/>
    </source>
</evidence>
<keyword evidence="3" id="KW-1185">Reference proteome</keyword>
<dbReference type="AlphaFoldDB" id="A0ABD5Y5B7"/>
<dbReference type="InterPro" id="IPR027268">
    <property type="entry name" value="Peptidase_M4/M1_CTD_sf"/>
</dbReference>